<keyword evidence="7" id="KW-1185">Reference proteome</keyword>
<dbReference type="KEGG" id="cai:Caci_4705"/>
<dbReference type="HOGENOM" id="CLU_037628_6_1_11"/>
<proteinExistence type="predicted"/>
<dbReference type="SMART" id="SM00354">
    <property type="entry name" value="HTH_LACI"/>
    <property type="match status" value="1"/>
</dbReference>
<dbReference type="GO" id="GO:0000976">
    <property type="term" value="F:transcription cis-regulatory region binding"/>
    <property type="evidence" value="ECO:0007669"/>
    <property type="project" value="TreeGrafter"/>
</dbReference>
<protein>
    <submittedName>
        <fullName evidence="6">Transcriptional regulator, LacI family</fullName>
        <ecNumber evidence="6">5.1.1.1</ecNumber>
    </submittedName>
</protein>
<keyword evidence="2" id="KW-0238">DNA-binding</keyword>
<evidence type="ECO:0000313" key="6">
    <source>
        <dbReference type="EMBL" id="ACU73566.1"/>
    </source>
</evidence>
<dbReference type="InterPro" id="IPR046335">
    <property type="entry name" value="LacI/GalR-like_sensor"/>
</dbReference>
<dbReference type="SUPFAM" id="SSF47413">
    <property type="entry name" value="lambda repressor-like DNA-binding domains"/>
    <property type="match status" value="1"/>
</dbReference>
<dbReference type="Gene3D" id="3.40.50.2300">
    <property type="match status" value="2"/>
</dbReference>
<dbReference type="Pfam" id="PF00356">
    <property type="entry name" value="LacI"/>
    <property type="match status" value="1"/>
</dbReference>
<dbReference type="PANTHER" id="PTHR30146">
    <property type="entry name" value="LACI-RELATED TRANSCRIPTIONAL REPRESSOR"/>
    <property type="match status" value="1"/>
</dbReference>
<dbReference type="AlphaFoldDB" id="C7PZQ1"/>
<feature type="region of interest" description="Disordered" evidence="4">
    <location>
        <begin position="321"/>
        <end position="346"/>
    </location>
</feature>
<dbReference type="CDD" id="cd01392">
    <property type="entry name" value="HTH_LacI"/>
    <property type="match status" value="1"/>
</dbReference>
<evidence type="ECO:0000256" key="4">
    <source>
        <dbReference type="SAM" id="MobiDB-lite"/>
    </source>
</evidence>
<dbReference type="GO" id="GO:0003700">
    <property type="term" value="F:DNA-binding transcription factor activity"/>
    <property type="evidence" value="ECO:0007669"/>
    <property type="project" value="TreeGrafter"/>
</dbReference>
<dbReference type="InParanoid" id="C7PZQ1"/>
<dbReference type="InterPro" id="IPR028082">
    <property type="entry name" value="Peripla_BP_I"/>
</dbReference>
<dbReference type="SUPFAM" id="SSF53822">
    <property type="entry name" value="Periplasmic binding protein-like I"/>
    <property type="match status" value="1"/>
</dbReference>
<dbReference type="EMBL" id="CP001700">
    <property type="protein sequence ID" value="ACU73566.1"/>
    <property type="molecule type" value="Genomic_DNA"/>
</dbReference>
<evidence type="ECO:0000313" key="7">
    <source>
        <dbReference type="Proteomes" id="UP000000851"/>
    </source>
</evidence>
<keyword evidence="3" id="KW-0804">Transcription</keyword>
<dbReference type="PANTHER" id="PTHR30146:SF109">
    <property type="entry name" value="HTH-TYPE TRANSCRIPTIONAL REGULATOR GALS"/>
    <property type="match status" value="1"/>
</dbReference>
<dbReference type="Gene3D" id="1.10.260.40">
    <property type="entry name" value="lambda repressor-like DNA-binding domains"/>
    <property type="match status" value="1"/>
</dbReference>
<reference evidence="6 7" key="1">
    <citation type="journal article" date="2009" name="Stand. Genomic Sci.">
        <title>Complete genome sequence of Catenulispora acidiphila type strain (ID 139908).</title>
        <authorList>
            <person name="Copeland A."/>
            <person name="Lapidus A."/>
            <person name="Glavina Del Rio T."/>
            <person name="Nolan M."/>
            <person name="Lucas S."/>
            <person name="Chen F."/>
            <person name="Tice H."/>
            <person name="Cheng J.F."/>
            <person name="Bruce D."/>
            <person name="Goodwin L."/>
            <person name="Pitluck S."/>
            <person name="Mikhailova N."/>
            <person name="Pati A."/>
            <person name="Ivanova N."/>
            <person name="Mavromatis K."/>
            <person name="Chen A."/>
            <person name="Palaniappan K."/>
            <person name="Chain P."/>
            <person name="Land M."/>
            <person name="Hauser L."/>
            <person name="Chang Y.J."/>
            <person name="Jeffries C.D."/>
            <person name="Chertkov O."/>
            <person name="Brettin T."/>
            <person name="Detter J.C."/>
            <person name="Han C."/>
            <person name="Ali Z."/>
            <person name="Tindall B.J."/>
            <person name="Goker M."/>
            <person name="Bristow J."/>
            <person name="Eisen J.A."/>
            <person name="Markowitz V."/>
            <person name="Hugenholtz P."/>
            <person name="Kyrpides N.C."/>
            <person name="Klenk H.P."/>
        </authorList>
    </citation>
    <scope>NUCLEOTIDE SEQUENCE [LARGE SCALE GENOMIC DNA]</scope>
    <source>
        <strain evidence="7">DSM 44928 / JCM 14897 / NBRC 102108 / NRRL B-24433 / ID139908</strain>
    </source>
</reference>
<dbReference type="eggNOG" id="COG1609">
    <property type="taxonomic scope" value="Bacteria"/>
</dbReference>
<organism evidence="6 7">
    <name type="scientific">Catenulispora acidiphila (strain DSM 44928 / JCM 14897 / NBRC 102108 / NRRL B-24433 / ID139908)</name>
    <dbReference type="NCBI Taxonomy" id="479433"/>
    <lineage>
        <taxon>Bacteria</taxon>
        <taxon>Bacillati</taxon>
        <taxon>Actinomycetota</taxon>
        <taxon>Actinomycetes</taxon>
        <taxon>Catenulisporales</taxon>
        <taxon>Catenulisporaceae</taxon>
        <taxon>Catenulispora</taxon>
    </lineage>
</organism>
<dbReference type="PROSITE" id="PS00356">
    <property type="entry name" value="HTH_LACI_1"/>
    <property type="match status" value="1"/>
</dbReference>
<dbReference type="PROSITE" id="PS50932">
    <property type="entry name" value="HTH_LACI_2"/>
    <property type="match status" value="1"/>
</dbReference>
<keyword evidence="6" id="KW-0413">Isomerase</keyword>
<dbReference type="Pfam" id="PF13377">
    <property type="entry name" value="Peripla_BP_3"/>
    <property type="match status" value="1"/>
</dbReference>
<evidence type="ECO:0000259" key="5">
    <source>
        <dbReference type="PROSITE" id="PS50932"/>
    </source>
</evidence>
<dbReference type="Proteomes" id="UP000000851">
    <property type="component" value="Chromosome"/>
</dbReference>
<dbReference type="CDD" id="cd01574">
    <property type="entry name" value="PBP1_LacI"/>
    <property type="match status" value="1"/>
</dbReference>
<gene>
    <name evidence="6" type="ordered locus">Caci_4705</name>
</gene>
<evidence type="ECO:0000256" key="3">
    <source>
        <dbReference type="ARBA" id="ARBA00023163"/>
    </source>
</evidence>
<dbReference type="InterPro" id="IPR010982">
    <property type="entry name" value="Lambda_DNA-bd_dom_sf"/>
</dbReference>
<keyword evidence="1" id="KW-0805">Transcription regulation</keyword>
<name>C7PZQ1_CATAD</name>
<accession>C7PZQ1</accession>
<dbReference type="EC" id="5.1.1.1" evidence="6"/>
<evidence type="ECO:0000256" key="2">
    <source>
        <dbReference type="ARBA" id="ARBA00023125"/>
    </source>
</evidence>
<dbReference type="InterPro" id="IPR000843">
    <property type="entry name" value="HTH_LacI"/>
</dbReference>
<evidence type="ECO:0000256" key="1">
    <source>
        <dbReference type="ARBA" id="ARBA00023015"/>
    </source>
</evidence>
<sequence length="359" mass="38115">MQNVVGDRAPVMADVARVAGVSQQTVSRVLNDRPNVRPATRDRVLGAIRELGYRPNAAARTLVTRRSNTLGVISFNTTLYGPASMLYGIEQAAKQHDYFVTVAALAAMDRRSVFEAVERLRDQAVEGIIVIAPQTTAVSALANMPSDVPLVAVGCGVHAALSAVAVDNEAGAERATSYLLDLGHRTVHHLAGPRTWLDAQEREAGWRRALTVRGAEVAEPFKGGDWSARTGYDLGRQIVRDPGVTSVFCANDHLALGLMRALQAAGRRVPEDVSVIGFDDIPDAEFFGPALTTVRQDFDELGRRALLALIRSIGRIGKVGSPSKLGKAANPGAGKRPGGPVAAIDPSLVVRASTARPAP</sequence>
<feature type="domain" description="HTH lacI-type" evidence="5">
    <location>
        <begin position="10"/>
        <end position="64"/>
    </location>
</feature>
<dbReference type="GO" id="GO:0008784">
    <property type="term" value="F:alanine racemase activity"/>
    <property type="evidence" value="ECO:0007669"/>
    <property type="project" value="UniProtKB-EC"/>
</dbReference>
<dbReference type="STRING" id="479433.Caci_4705"/>